<dbReference type="AlphaFoldDB" id="A0A3R9QLC2"/>
<evidence type="ECO:0000256" key="7">
    <source>
        <dbReference type="SAM" id="MobiDB-lite"/>
    </source>
</evidence>
<dbReference type="Pfam" id="PF09397">
    <property type="entry name" value="FtsK_gamma"/>
    <property type="match status" value="1"/>
</dbReference>
<feature type="compositionally biased region" description="Low complexity" evidence="7">
    <location>
        <begin position="297"/>
        <end position="311"/>
    </location>
</feature>
<evidence type="ECO:0000259" key="8">
    <source>
        <dbReference type="PROSITE" id="PS50901"/>
    </source>
</evidence>
<dbReference type="InterPro" id="IPR003593">
    <property type="entry name" value="AAA+_ATPase"/>
</dbReference>
<dbReference type="InterPro" id="IPR041027">
    <property type="entry name" value="FtsK_alpha"/>
</dbReference>
<dbReference type="OrthoDB" id="9807790at2"/>
<dbReference type="SUPFAM" id="SSF52540">
    <property type="entry name" value="P-loop containing nucleoside triphosphate hydrolases"/>
    <property type="match status" value="1"/>
</dbReference>
<reference evidence="9 10" key="1">
    <citation type="submission" date="2018-10" db="EMBL/GenBank/DDBJ databases">
        <title>Draft genome sequence of Bacillus salarius IM0101, isolated from a hypersaline soil in Inner Mongolia, China.</title>
        <authorList>
            <person name="Yamprayoonswat W."/>
            <person name="Boonvisut S."/>
            <person name="Jumpathong W."/>
            <person name="Sittihan S."/>
            <person name="Ruangsuj P."/>
            <person name="Wanthongcharoen S."/>
            <person name="Thongpramul N."/>
            <person name="Pimmason S."/>
            <person name="Yu B."/>
            <person name="Yasawong M."/>
        </authorList>
    </citation>
    <scope>NUCLEOTIDE SEQUENCE [LARGE SCALE GENOMIC DNA]</scope>
    <source>
        <strain evidence="9 10">IM0101</strain>
    </source>
</reference>
<feature type="domain" description="FtsK" evidence="8">
    <location>
        <begin position="474"/>
        <end position="666"/>
    </location>
</feature>
<feature type="binding site" evidence="6">
    <location>
        <begin position="491"/>
        <end position="498"/>
    </location>
    <ligand>
        <name>ATP</name>
        <dbReference type="ChEBI" id="CHEBI:30616"/>
    </ligand>
</feature>
<proteinExistence type="inferred from homology"/>
<dbReference type="SUPFAM" id="SSF46785">
    <property type="entry name" value="Winged helix' DNA-binding domain"/>
    <property type="match status" value="1"/>
</dbReference>
<evidence type="ECO:0000256" key="2">
    <source>
        <dbReference type="ARBA" id="ARBA00022741"/>
    </source>
</evidence>
<gene>
    <name evidence="9" type="ORF">D7Z54_12870</name>
</gene>
<dbReference type="GO" id="GO:0003677">
    <property type="term" value="F:DNA binding"/>
    <property type="evidence" value="ECO:0007669"/>
    <property type="project" value="UniProtKB-KW"/>
</dbReference>
<feature type="compositionally biased region" description="Basic residues" evidence="7">
    <location>
        <begin position="56"/>
        <end position="65"/>
    </location>
</feature>
<comment type="caution">
    <text evidence="9">The sequence shown here is derived from an EMBL/GenBank/DDBJ whole genome shotgun (WGS) entry which is preliminary data.</text>
</comment>
<evidence type="ECO:0000256" key="5">
    <source>
        <dbReference type="ARBA" id="ARBA00023125"/>
    </source>
</evidence>
<dbReference type="Gene3D" id="3.40.50.300">
    <property type="entry name" value="P-loop containing nucleotide triphosphate hydrolases"/>
    <property type="match status" value="1"/>
</dbReference>
<accession>A0A3R9QLC2</accession>
<feature type="compositionally biased region" description="Polar residues" evidence="7">
    <location>
        <begin position="132"/>
        <end position="144"/>
    </location>
</feature>
<evidence type="ECO:0000256" key="6">
    <source>
        <dbReference type="PROSITE-ProRule" id="PRU00289"/>
    </source>
</evidence>
<evidence type="ECO:0000256" key="1">
    <source>
        <dbReference type="ARBA" id="ARBA00006474"/>
    </source>
</evidence>
<keyword evidence="5" id="KW-0238">DNA-binding</keyword>
<evidence type="ECO:0000256" key="3">
    <source>
        <dbReference type="ARBA" id="ARBA00022829"/>
    </source>
</evidence>
<evidence type="ECO:0000313" key="9">
    <source>
        <dbReference type="EMBL" id="RSL32913.1"/>
    </source>
</evidence>
<sequence>MAGSFQRIKQKMQDFFSGEEIKEESRQNVSDSRPKAKKQRKQHTQIQKDAESSAKVVHHYPKKGNFRFPLDVEESKPQQPVKKSQTTENFSAKTDEKSKFEFSSVENTRAGKKDERPTATEKNEEMPPADSTGKQNYFQGNDFSSADIPSPVFGFERVPLHPDFLKKRNHTVLPVTERQENKMDEEEASLVREEQPAWKEGVASSVVEEEVEESTPLEPEDDKDKEASISHVKPPTYEQFEEKDTTIVQSEEQTPDRGSEKQTESMQTENEPAPVEAESEHLSRQERRRQRRESREQPSQQESKQKASQHSVPFNVLMYADGQKSPSRKEKTNAHPNKYEFPGIHLLNVPPKAEENGAEELQQQKQQLEDTLHNFNVNANVVDVTKGPSVTRYEVQPAAGVKVNKITNLTDDMKLALAAKDLRMEAPIPGKNAIGIEVPNPVSKPVFLREILRRDVFTRSESPLTVAMGLDISGNPIVADLQKMPHGLIAGATGSGKSVCINSILLSLLYKSNPEEVKLMLIDPKMVELASYKEIPHLVTPVINDAKEATAGLKWAVTEMEDRYERLAHEGVRDITKYNERMQQHGKPEQKMPYIVIIIDELADLMMVSPQDVEDAVCRIAQKARACGIHLLLATQRPSVDVITGLIKANIPSRTAFAVSSQVDSRTILDMGGAERLIGKGDMLFHENSSPKPLRVQGTFVSDEEIDAVTDFVKQQKGPSYMFQREELAKKVDQQESGDDLFLEACQFVSEQGSASSSLLQRHFSIGYNRAAKLIDMMEKKGIISGPKGSKPRQVLMSQNELEEQQLI</sequence>
<protein>
    <submittedName>
        <fullName evidence="9">DNA translocase FtsK</fullName>
    </submittedName>
</protein>
<evidence type="ECO:0000256" key="4">
    <source>
        <dbReference type="ARBA" id="ARBA00022840"/>
    </source>
</evidence>
<dbReference type="InterPro" id="IPR018541">
    <property type="entry name" value="Ftsk_gamma"/>
</dbReference>
<dbReference type="SMART" id="SM00843">
    <property type="entry name" value="Ftsk_gamma"/>
    <property type="match status" value="1"/>
</dbReference>
<keyword evidence="3" id="KW-0159">Chromosome partition</keyword>
<comment type="similarity">
    <text evidence="1">Belongs to the FtsK/SpoIIIE/SftA family.</text>
</comment>
<feature type="region of interest" description="Disordered" evidence="7">
    <location>
        <begin position="1"/>
        <end position="344"/>
    </location>
</feature>
<feature type="compositionally biased region" description="Acidic residues" evidence="7">
    <location>
        <begin position="207"/>
        <end position="221"/>
    </location>
</feature>
<dbReference type="Gene3D" id="1.10.10.10">
    <property type="entry name" value="Winged helix-like DNA-binding domain superfamily/Winged helix DNA-binding domain"/>
    <property type="match status" value="1"/>
</dbReference>
<feature type="compositionally biased region" description="Basic and acidic residues" evidence="7">
    <location>
        <begin position="254"/>
        <end position="263"/>
    </location>
</feature>
<dbReference type="InterPro" id="IPR036388">
    <property type="entry name" value="WH-like_DNA-bd_sf"/>
</dbReference>
<dbReference type="InterPro" id="IPR027417">
    <property type="entry name" value="P-loop_NTPase"/>
</dbReference>
<keyword evidence="4 6" id="KW-0067">ATP-binding</keyword>
<dbReference type="Proteomes" id="UP000275076">
    <property type="component" value="Unassembled WGS sequence"/>
</dbReference>
<dbReference type="PANTHER" id="PTHR22683">
    <property type="entry name" value="SPORULATION PROTEIN RELATED"/>
    <property type="match status" value="1"/>
</dbReference>
<dbReference type="PROSITE" id="PS50901">
    <property type="entry name" value="FTSK"/>
    <property type="match status" value="1"/>
</dbReference>
<feature type="compositionally biased region" description="Basic and acidic residues" evidence="7">
    <location>
        <begin position="109"/>
        <end position="125"/>
    </location>
</feature>
<feature type="compositionally biased region" description="Polar residues" evidence="7">
    <location>
        <begin position="77"/>
        <end position="92"/>
    </location>
</feature>
<keyword evidence="2 6" id="KW-0547">Nucleotide-binding</keyword>
<organism evidence="9 10">
    <name type="scientific">Salibacterium salarium</name>
    <dbReference type="NCBI Taxonomy" id="284579"/>
    <lineage>
        <taxon>Bacteria</taxon>
        <taxon>Bacillati</taxon>
        <taxon>Bacillota</taxon>
        <taxon>Bacilli</taxon>
        <taxon>Bacillales</taxon>
        <taxon>Bacillaceae</taxon>
    </lineage>
</organism>
<dbReference type="Pfam" id="PF01580">
    <property type="entry name" value="FtsK_SpoIIIE"/>
    <property type="match status" value="1"/>
</dbReference>
<dbReference type="Pfam" id="PF17854">
    <property type="entry name" value="FtsK_alpha"/>
    <property type="match status" value="1"/>
</dbReference>
<dbReference type="PANTHER" id="PTHR22683:SF42">
    <property type="entry name" value="DNA TRANSLOCASE SFTA"/>
    <property type="match status" value="1"/>
</dbReference>
<dbReference type="InterPro" id="IPR050206">
    <property type="entry name" value="FtsK/SpoIIIE/SftA"/>
</dbReference>
<dbReference type="RefSeq" id="WP_125556263.1">
    <property type="nucleotide sequence ID" value="NZ_RBVX01000011.1"/>
</dbReference>
<dbReference type="Gene3D" id="3.30.980.40">
    <property type="match status" value="1"/>
</dbReference>
<dbReference type="GO" id="GO:0007059">
    <property type="term" value="P:chromosome segregation"/>
    <property type="evidence" value="ECO:0007669"/>
    <property type="project" value="UniProtKB-KW"/>
</dbReference>
<evidence type="ECO:0000313" key="10">
    <source>
        <dbReference type="Proteomes" id="UP000275076"/>
    </source>
</evidence>
<name>A0A3R9QLC2_9BACI</name>
<dbReference type="InterPro" id="IPR002543">
    <property type="entry name" value="FtsK_dom"/>
</dbReference>
<dbReference type="GO" id="GO:0005524">
    <property type="term" value="F:ATP binding"/>
    <property type="evidence" value="ECO:0007669"/>
    <property type="project" value="UniProtKB-UniRule"/>
</dbReference>
<dbReference type="InterPro" id="IPR036390">
    <property type="entry name" value="WH_DNA-bd_sf"/>
</dbReference>
<dbReference type="SMART" id="SM00382">
    <property type="entry name" value="AAA"/>
    <property type="match status" value="1"/>
</dbReference>
<keyword evidence="10" id="KW-1185">Reference proteome</keyword>
<dbReference type="EMBL" id="RBVX01000011">
    <property type="protein sequence ID" value="RSL32913.1"/>
    <property type="molecule type" value="Genomic_DNA"/>
</dbReference>